<dbReference type="EMBL" id="JBBWUH010000001">
    <property type="protein sequence ID" value="KAK8177388.1"/>
    <property type="molecule type" value="Genomic_DNA"/>
</dbReference>
<feature type="compositionally biased region" description="Basic and acidic residues" evidence="1">
    <location>
        <begin position="222"/>
        <end position="236"/>
    </location>
</feature>
<feature type="compositionally biased region" description="Basic and acidic residues" evidence="1">
    <location>
        <begin position="282"/>
        <end position="307"/>
    </location>
</feature>
<reference evidence="2 3" key="1">
    <citation type="journal article" date="2022" name="G3 (Bethesda)">
        <title>Enemy or ally: a genomic approach to elucidate the lifestyle of Phyllosticta citrichinaensis.</title>
        <authorList>
            <person name="Buijs V.A."/>
            <person name="Groenewald J.Z."/>
            <person name="Haridas S."/>
            <person name="LaButti K.M."/>
            <person name="Lipzen A."/>
            <person name="Martin F.M."/>
            <person name="Barry K."/>
            <person name="Grigoriev I.V."/>
            <person name="Crous P.W."/>
            <person name="Seidl M.F."/>
        </authorList>
    </citation>
    <scope>NUCLEOTIDE SEQUENCE [LARGE SCALE GENOMIC DNA]</scope>
    <source>
        <strain evidence="2 3">CBS 129764</strain>
    </source>
</reference>
<keyword evidence="3" id="KW-1185">Reference proteome</keyword>
<feature type="compositionally biased region" description="Polar residues" evidence="1">
    <location>
        <begin position="15"/>
        <end position="27"/>
    </location>
</feature>
<feature type="compositionally biased region" description="Low complexity" evidence="1">
    <location>
        <begin position="430"/>
        <end position="439"/>
    </location>
</feature>
<feature type="compositionally biased region" description="Polar residues" evidence="1">
    <location>
        <begin position="461"/>
        <end position="471"/>
    </location>
</feature>
<comment type="caution">
    <text evidence="2">The sequence shown here is derived from an EMBL/GenBank/DDBJ whole genome shotgun (WGS) entry which is preliminary data.</text>
</comment>
<evidence type="ECO:0000256" key="1">
    <source>
        <dbReference type="SAM" id="MobiDB-lite"/>
    </source>
</evidence>
<accession>A0ABR1Y6K5</accession>
<feature type="compositionally biased region" description="Polar residues" evidence="1">
    <location>
        <begin position="482"/>
        <end position="491"/>
    </location>
</feature>
<feature type="compositionally biased region" description="Low complexity" evidence="1">
    <location>
        <begin position="32"/>
        <end position="43"/>
    </location>
</feature>
<gene>
    <name evidence="2" type="ORF">IWX90DRAFT_17779</name>
</gene>
<name>A0ABR1Y6K5_9PEZI</name>
<proteinExistence type="predicted"/>
<feature type="region of interest" description="Disordered" evidence="1">
    <location>
        <begin position="453"/>
        <end position="629"/>
    </location>
</feature>
<evidence type="ECO:0000313" key="3">
    <source>
        <dbReference type="Proteomes" id="UP001456524"/>
    </source>
</evidence>
<dbReference type="Proteomes" id="UP001456524">
    <property type="component" value="Unassembled WGS sequence"/>
</dbReference>
<feature type="compositionally biased region" description="Polar residues" evidence="1">
    <location>
        <begin position="536"/>
        <end position="608"/>
    </location>
</feature>
<feature type="region of interest" description="Disordered" evidence="1">
    <location>
        <begin position="1"/>
        <end position="55"/>
    </location>
</feature>
<protein>
    <submittedName>
        <fullName evidence="2">Uncharacterized protein</fullName>
    </submittedName>
</protein>
<feature type="region of interest" description="Disordered" evidence="1">
    <location>
        <begin position="217"/>
        <end position="236"/>
    </location>
</feature>
<feature type="region of interest" description="Disordered" evidence="1">
    <location>
        <begin position="243"/>
        <end position="307"/>
    </location>
</feature>
<evidence type="ECO:0000313" key="2">
    <source>
        <dbReference type="EMBL" id="KAK8177388.1"/>
    </source>
</evidence>
<feature type="region of interest" description="Disordered" evidence="1">
    <location>
        <begin position="189"/>
        <end position="208"/>
    </location>
</feature>
<organism evidence="2 3">
    <name type="scientific">Phyllosticta citrichinensis</name>
    <dbReference type="NCBI Taxonomy" id="1130410"/>
    <lineage>
        <taxon>Eukaryota</taxon>
        <taxon>Fungi</taxon>
        <taxon>Dikarya</taxon>
        <taxon>Ascomycota</taxon>
        <taxon>Pezizomycotina</taxon>
        <taxon>Dothideomycetes</taxon>
        <taxon>Dothideomycetes incertae sedis</taxon>
        <taxon>Botryosphaeriales</taxon>
        <taxon>Phyllostictaceae</taxon>
        <taxon>Phyllosticta</taxon>
    </lineage>
</organism>
<sequence>MTRSHQKSGSKRKTQSSPAPQVGSSRNVRPRLAQSSPAPALRSSPPPLLESNVDPFHPENVNWPSKHEDVGLWLGTVATSDFRLDPALVVRTIQKIINIDLHWESILEVQGRRMLAYLDITEAPEDLKQFVHKTLRDQLSFKLCWILGGKVKNAAHLAQQLQTLHRASEAFHGPLVTPDHRELFQELTSAWSSPAAGPTSGPLRGERRLDLPTETCEVAEPSNREPHTNLRPEHQADRGRAFIPADGARDPLPEAPSAPREESSSSRTQPNHAPVPVLQPDDPPRLDRQNDNKKKPPPDLKRMDRSGVKRSLAPRVAWFLDEEYWRKVKGDFFPSLLIDATTLWAWYKLGKLVEAAGTSNAYKMHVELFWRALHPDARDAWENRFARIRIDRIPIEHIRQRLEISGASLASFAPASTNSHTELPAPLNPSPAAAPTTSSQQLDMNVEVIDLSRDDDEPQKGGQNTKSSLDSNPPVARLAGSSAKTTTPGQSSRRKDQRPENLSGERCAATPKLMARRVTPAPTQSHRHDARPVTHGSYSGALQRSQQGAGRSSNQPRPTEPANSAKPSHKSFTAINRSRSRGPSTQPPNVGTSQRNAPSSGPLNSQNGPKKFRRSNDGRFRGKIPFAPP</sequence>
<feature type="region of interest" description="Disordered" evidence="1">
    <location>
        <begin position="415"/>
        <end position="441"/>
    </location>
</feature>
<feature type="compositionally biased region" description="Basic residues" evidence="1">
    <location>
        <begin position="1"/>
        <end position="14"/>
    </location>
</feature>